<dbReference type="PANTHER" id="PTHR43434:SF20">
    <property type="entry name" value="5'-NUCLEOTIDASE"/>
    <property type="match status" value="1"/>
</dbReference>
<protein>
    <submittedName>
        <fullName evidence="1">HAD family hydrolase</fullName>
    </submittedName>
</protein>
<dbReference type="InterPro" id="IPR023214">
    <property type="entry name" value="HAD_sf"/>
</dbReference>
<evidence type="ECO:0000313" key="1">
    <source>
        <dbReference type="EMBL" id="RNB51794.1"/>
    </source>
</evidence>
<dbReference type="InterPro" id="IPR036412">
    <property type="entry name" value="HAD-like_sf"/>
</dbReference>
<dbReference type="SUPFAM" id="SSF56784">
    <property type="entry name" value="HAD-like"/>
    <property type="match status" value="1"/>
</dbReference>
<dbReference type="GO" id="GO:0016787">
    <property type="term" value="F:hydrolase activity"/>
    <property type="evidence" value="ECO:0007669"/>
    <property type="project" value="UniProtKB-KW"/>
</dbReference>
<dbReference type="EMBL" id="RHHB01000002">
    <property type="protein sequence ID" value="RNB51794.1"/>
    <property type="molecule type" value="Genomic_DNA"/>
</dbReference>
<dbReference type="GO" id="GO:0004713">
    <property type="term" value="F:protein tyrosine kinase activity"/>
    <property type="evidence" value="ECO:0007669"/>
    <property type="project" value="TreeGrafter"/>
</dbReference>
<comment type="caution">
    <text evidence="1">The sequence shown here is derived from an EMBL/GenBank/DDBJ whole genome shotgun (WGS) entry which is preliminary data.</text>
</comment>
<dbReference type="Pfam" id="PF13419">
    <property type="entry name" value="HAD_2"/>
    <property type="match status" value="1"/>
</dbReference>
<dbReference type="InterPro" id="IPR023198">
    <property type="entry name" value="PGP-like_dom2"/>
</dbReference>
<keyword evidence="1" id="KW-0378">Hydrolase</keyword>
<dbReference type="Gene3D" id="1.10.150.240">
    <property type="entry name" value="Putative phosphatase, domain 2"/>
    <property type="match status" value="1"/>
</dbReference>
<dbReference type="AlphaFoldDB" id="A0A3M8AKQ5"/>
<dbReference type="Gene3D" id="3.40.50.1000">
    <property type="entry name" value="HAD superfamily/HAD-like"/>
    <property type="match status" value="1"/>
</dbReference>
<dbReference type="OrthoDB" id="9776368at2"/>
<accession>A0A3M8AKQ5</accession>
<dbReference type="SFLD" id="SFLDG01129">
    <property type="entry name" value="C1.5:_HAD__Beta-PGM__Phosphata"/>
    <property type="match status" value="1"/>
</dbReference>
<organism evidence="1 2">
    <name type="scientific">Agromyces tardus</name>
    <dbReference type="NCBI Taxonomy" id="2583849"/>
    <lineage>
        <taxon>Bacteria</taxon>
        <taxon>Bacillati</taxon>
        <taxon>Actinomycetota</taxon>
        <taxon>Actinomycetes</taxon>
        <taxon>Micrococcales</taxon>
        <taxon>Microbacteriaceae</taxon>
        <taxon>Agromyces</taxon>
    </lineage>
</organism>
<gene>
    <name evidence="1" type="ORF">EDM22_02230</name>
</gene>
<keyword evidence="2" id="KW-1185">Reference proteome</keyword>
<dbReference type="PANTHER" id="PTHR43434">
    <property type="entry name" value="PHOSPHOGLYCOLATE PHOSPHATASE"/>
    <property type="match status" value="1"/>
</dbReference>
<sequence>MPTQTLPPTRTWSAVLFDLDGTIIDSASDITTSLAHMFSTLGLPVPPEDELLAFVGPPLLDSLRMTSDFTEEEAWRALEIYRAHYEPRAMRSPVFPGVAGVLERIHAAGVPLALATSKPESMARAVLEHADLTRYFTVIAGASDDEEISTKAEIVGLALRELRERGADVSDPVMVGDRAYDTLGAAAHGVPTILVEWGYGSPAEAADTYAVVHSTDQLRTLLLG</sequence>
<dbReference type="InterPro" id="IPR050155">
    <property type="entry name" value="HAD-like_hydrolase_sf"/>
</dbReference>
<dbReference type="SFLD" id="SFLDS00003">
    <property type="entry name" value="Haloacid_Dehalogenase"/>
    <property type="match status" value="1"/>
</dbReference>
<dbReference type="Proteomes" id="UP000275048">
    <property type="component" value="Unassembled WGS sequence"/>
</dbReference>
<evidence type="ECO:0000313" key="2">
    <source>
        <dbReference type="Proteomes" id="UP000275048"/>
    </source>
</evidence>
<dbReference type="GO" id="GO:0005829">
    <property type="term" value="C:cytosol"/>
    <property type="evidence" value="ECO:0007669"/>
    <property type="project" value="TreeGrafter"/>
</dbReference>
<proteinExistence type="predicted"/>
<name>A0A3M8AKQ5_9MICO</name>
<dbReference type="InterPro" id="IPR041492">
    <property type="entry name" value="HAD_2"/>
</dbReference>
<reference evidence="1 2" key="1">
    <citation type="submission" date="2018-10" db="EMBL/GenBank/DDBJ databases">
        <title>Isolation, diversity and antibacterial activity of antinobacteria from the wheat rhizosphere soil.</title>
        <authorList>
            <person name="Sun T."/>
        </authorList>
    </citation>
    <scope>NUCLEOTIDE SEQUENCE [LARGE SCALE GENOMIC DNA]</scope>
    <source>
        <strain evidence="1 2">SJ-23</strain>
    </source>
</reference>